<dbReference type="InterPro" id="IPR007110">
    <property type="entry name" value="Ig-like_dom"/>
</dbReference>
<dbReference type="Gene3D" id="2.60.40.10">
    <property type="entry name" value="Immunoglobulins"/>
    <property type="match status" value="2"/>
</dbReference>
<keyword evidence="15" id="KW-1185">Reference proteome</keyword>
<dbReference type="SMART" id="SM00408">
    <property type="entry name" value="IGc2"/>
    <property type="match status" value="1"/>
</dbReference>
<dbReference type="SUPFAM" id="SSF48726">
    <property type="entry name" value="Immunoglobulin"/>
    <property type="match status" value="2"/>
</dbReference>
<accession>A0AAW0P4G5</accession>
<evidence type="ECO:0000256" key="11">
    <source>
        <dbReference type="SAM" id="Phobius"/>
    </source>
</evidence>
<feature type="signal peptide" evidence="12">
    <location>
        <begin position="1"/>
        <end position="16"/>
    </location>
</feature>
<keyword evidence="9" id="KW-0393">Immunoglobulin domain</keyword>
<evidence type="ECO:0000313" key="15">
    <source>
        <dbReference type="Proteomes" id="UP001460270"/>
    </source>
</evidence>
<keyword evidence="3 11" id="KW-0812">Transmembrane</keyword>
<dbReference type="GO" id="GO:0030277">
    <property type="term" value="P:maintenance of gastrointestinal epithelium"/>
    <property type="evidence" value="ECO:0007669"/>
    <property type="project" value="InterPro"/>
</dbReference>
<dbReference type="InterPro" id="IPR013783">
    <property type="entry name" value="Ig-like_fold"/>
</dbReference>
<evidence type="ECO:0000256" key="6">
    <source>
        <dbReference type="ARBA" id="ARBA00022989"/>
    </source>
</evidence>
<keyword evidence="5" id="KW-0677">Repeat</keyword>
<feature type="domain" description="Ig-like" evidence="13">
    <location>
        <begin position="15"/>
        <end position="130"/>
    </location>
</feature>
<evidence type="ECO:0000259" key="13">
    <source>
        <dbReference type="PROSITE" id="PS50835"/>
    </source>
</evidence>
<evidence type="ECO:0000256" key="9">
    <source>
        <dbReference type="ARBA" id="ARBA00023319"/>
    </source>
</evidence>
<feature type="chain" id="PRO_5043777038" description="V-set and immunoglobulin domain-containing protein 1" evidence="12">
    <location>
        <begin position="17"/>
        <end position="305"/>
    </location>
</feature>
<gene>
    <name evidence="14" type="ORF">WMY93_011601</name>
</gene>
<keyword evidence="4 12" id="KW-0732">Signal</keyword>
<dbReference type="AlphaFoldDB" id="A0AAW0P4G5"/>
<dbReference type="SMART" id="SM00409">
    <property type="entry name" value="IG"/>
    <property type="match status" value="2"/>
</dbReference>
<comment type="subcellular location">
    <subcellularLocation>
        <location evidence="1">Membrane</location>
        <topology evidence="1">Single-pass type I membrane protein</topology>
    </subcellularLocation>
</comment>
<proteinExistence type="predicted"/>
<evidence type="ECO:0000256" key="8">
    <source>
        <dbReference type="ARBA" id="ARBA00023157"/>
    </source>
</evidence>
<comment type="caution">
    <text evidence="14">The sequence shown here is derived from an EMBL/GenBank/DDBJ whole genome shotgun (WGS) entry which is preliminary data.</text>
</comment>
<reference evidence="15" key="1">
    <citation type="submission" date="2024-04" db="EMBL/GenBank/DDBJ databases">
        <title>Salinicola lusitanus LLJ914,a marine bacterium isolated from the Okinawa Trough.</title>
        <authorList>
            <person name="Li J."/>
        </authorList>
    </citation>
    <scope>NUCLEOTIDE SEQUENCE [LARGE SCALE GENOMIC DNA]</scope>
</reference>
<name>A0AAW0P4G5_9GOBI</name>
<dbReference type="InterPro" id="IPR003599">
    <property type="entry name" value="Ig_sub"/>
</dbReference>
<dbReference type="GO" id="GO:0003382">
    <property type="term" value="P:epithelial cell morphogenesis"/>
    <property type="evidence" value="ECO:0007669"/>
    <property type="project" value="InterPro"/>
</dbReference>
<dbReference type="Proteomes" id="UP001460270">
    <property type="component" value="Unassembled WGS sequence"/>
</dbReference>
<dbReference type="PANTHER" id="PTHR44974:SF1">
    <property type="entry name" value="V-SET AND IMMUNOGLOBULIN DOMAIN-CONTAINING PROTEIN 1"/>
    <property type="match status" value="1"/>
</dbReference>
<dbReference type="PROSITE" id="PS50835">
    <property type="entry name" value="IG_LIKE"/>
    <property type="match status" value="2"/>
</dbReference>
<dbReference type="InterPro" id="IPR036179">
    <property type="entry name" value="Ig-like_dom_sf"/>
</dbReference>
<keyword evidence="6 11" id="KW-1133">Transmembrane helix</keyword>
<dbReference type="GO" id="GO:0005886">
    <property type="term" value="C:plasma membrane"/>
    <property type="evidence" value="ECO:0007669"/>
    <property type="project" value="InterPro"/>
</dbReference>
<dbReference type="PANTHER" id="PTHR44974">
    <property type="entry name" value="V-SET AND IMMUNOGLOBULIN DOMAIN-CONTAINING PROTEIN 1"/>
    <property type="match status" value="1"/>
</dbReference>
<feature type="compositionally biased region" description="Basic and acidic residues" evidence="10">
    <location>
        <begin position="293"/>
        <end position="305"/>
    </location>
</feature>
<organism evidence="14 15">
    <name type="scientific">Mugilogobius chulae</name>
    <name type="common">yellowstripe goby</name>
    <dbReference type="NCBI Taxonomy" id="88201"/>
    <lineage>
        <taxon>Eukaryota</taxon>
        <taxon>Metazoa</taxon>
        <taxon>Chordata</taxon>
        <taxon>Craniata</taxon>
        <taxon>Vertebrata</taxon>
        <taxon>Euteleostomi</taxon>
        <taxon>Actinopterygii</taxon>
        <taxon>Neopterygii</taxon>
        <taxon>Teleostei</taxon>
        <taxon>Neoteleostei</taxon>
        <taxon>Acanthomorphata</taxon>
        <taxon>Gobiaria</taxon>
        <taxon>Gobiiformes</taxon>
        <taxon>Gobioidei</taxon>
        <taxon>Gobiidae</taxon>
        <taxon>Gobionellinae</taxon>
        <taxon>Mugilogobius</taxon>
    </lineage>
</organism>
<keyword evidence="7 11" id="KW-0472">Membrane</keyword>
<evidence type="ECO:0000256" key="1">
    <source>
        <dbReference type="ARBA" id="ARBA00004479"/>
    </source>
</evidence>
<feature type="transmembrane region" description="Helical" evidence="11">
    <location>
        <begin position="231"/>
        <end position="254"/>
    </location>
</feature>
<evidence type="ECO:0000256" key="12">
    <source>
        <dbReference type="SAM" id="SignalP"/>
    </source>
</evidence>
<dbReference type="InterPro" id="IPR003598">
    <property type="entry name" value="Ig_sub2"/>
</dbReference>
<evidence type="ECO:0000313" key="14">
    <source>
        <dbReference type="EMBL" id="KAK7915840.1"/>
    </source>
</evidence>
<evidence type="ECO:0000256" key="2">
    <source>
        <dbReference type="ARBA" id="ARBA00017514"/>
    </source>
</evidence>
<protein>
    <recommendedName>
        <fullName evidence="2">V-set and immunoglobulin domain-containing protein 1</fullName>
    </recommendedName>
</protein>
<evidence type="ECO:0000256" key="3">
    <source>
        <dbReference type="ARBA" id="ARBA00022692"/>
    </source>
</evidence>
<dbReference type="Pfam" id="PF07686">
    <property type="entry name" value="V-set"/>
    <property type="match status" value="1"/>
</dbReference>
<dbReference type="InterPro" id="IPR013106">
    <property type="entry name" value="Ig_V-set"/>
</dbReference>
<evidence type="ECO:0000256" key="7">
    <source>
        <dbReference type="ARBA" id="ARBA00023136"/>
    </source>
</evidence>
<keyword evidence="8" id="KW-1015">Disulfide bond</keyword>
<dbReference type="EMBL" id="JBBPFD010000008">
    <property type="protein sequence ID" value="KAK7915840.1"/>
    <property type="molecule type" value="Genomic_DNA"/>
</dbReference>
<evidence type="ECO:0000256" key="5">
    <source>
        <dbReference type="ARBA" id="ARBA00022737"/>
    </source>
</evidence>
<dbReference type="InterPro" id="IPR029861">
    <property type="entry name" value="VSIG1"/>
</dbReference>
<feature type="region of interest" description="Disordered" evidence="10">
    <location>
        <begin position="273"/>
        <end position="305"/>
    </location>
</feature>
<sequence>MLNFFVFFSFFGCVELITVTTPQKFVNVTTGGKVLLQCTFLTGQQTDALTIQWDMVSKNSMTPQQLYYYQSGKDVITQPFEARLQPPLSPATSRNASIMLSNMQSADSGVYTCEVHNFPDVDGQSQASIVVNVLEKPSQPYCSVHGDVESGHLVTLTCHSERGSPPPTYTWIRLDQTRTRRPVLGKTTDTGILKIANISQFEFGEYQCNATNVVGFSTCTVELSPEVSSGIVAAAVIGALLGCLLIGLLVWFIAHNVKKHKYKNVKVSEANEMKGSPPQAISAPDTAAAEITMSHHHEEEDEQRL</sequence>
<evidence type="ECO:0000256" key="10">
    <source>
        <dbReference type="SAM" id="MobiDB-lite"/>
    </source>
</evidence>
<dbReference type="Pfam" id="PF13927">
    <property type="entry name" value="Ig_3"/>
    <property type="match status" value="1"/>
</dbReference>
<feature type="domain" description="Ig-like" evidence="13">
    <location>
        <begin position="140"/>
        <end position="228"/>
    </location>
</feature>
<evidence type="ECO:0000256" key="4">
    <source>
        <dbReference type="ARBA" id="ARBA00022729"/>
    </source>
</evidence>